<dbReference type="GO" id="GO:0000462">
    <property type="term" value="P:maturation of SSU-rRNA from tricistronic rRNA transcript (SSU-rRNA, 5.8S rRNA, LSU-rRNA)"/>
    <property type="evidence" value="ECO:0007669"/>
    <property type="project" value="InterPro"/>
</dbReference>
<keyword evidence="6" id="KW-1185">Reference proteome</keyword>
<sequence length="216" mass="24617">MDNEETPWCKASTGKLKRQRKKLHIPAKTQHLPINSDTAVSAEAPSLPLSPLKDGLFSGLNIDVDTIRQTLVPDDVQSIKSYKSLKSESGKPILPKKEKIKLRRELLLKKIDTVNQMKKELKLREKRRKTALIGDTNPLHDALPSLESLLQSHSNRKPESKKNRGIEKAKQRKRKLVEGVKVFKQALKNKEFKKNPFGIVSNHVKAVVEQERKSRK</sequence>
<evidence type="ECO:0000256" key="1">
    <source>
        <dbReference type="ARBA" id="ARBA00004604"/>
    </source>
</evidence>
<evidence type="ECO:0000256" key="2">
    <source>
        <dbReference type="ARBA" id="ARBA00011022"/>
    </source>
</evidence>
<evidence type="ECO:0000256" key="4">
    <source>
        <dbReference type="SAM" id="MobiDB-lite"/>
    </source>
</evidence>
<organism evidence="5 6">
    <name type="scientific">Exocentrus adspersus</name>
    <dbReference type="NCBI Taxonomy" id="1586481"/>
    <lineage>
        <taxon>Eukaryota</taxon>
        <taxon>Metazoa</taxon>
        <taxon>Ecdysozoa</taxon>
        <taxon>Arthropoda</taxon>
        <taxon>Hexapoda</taxon>
        <taxon>Insecta</taxon>
        <taxon>Pterygota</taxon>
        <taxon>Neoptera</taxon>
        <taxon>Endopterygota</taxon>
        <taxon>Coleoptera</taxon>
        <taxon>Polyphaga</taxon>
        <taxon>Cucujiformia</taxon>
        <taxon>Chrysomeloidea</taxon>
        <taxon>Cerambycidae</taxon>
        <taxon>Lamiinae</taxon>
        <taxon>Acanthocinini</taxon>
        <taxon>Exocentrus</taxon>
    </lineage>
</organism>
<proteinExistence type="inferred from homology"/>
<evidence type="ECO:0000313" key="6">
    <source>
        <dbReference type="Proteomes" id="UP001159042"/>
    </source>
</evidence>
<comment type="subcellular location">
    <subcellularLocation>
        <location evidence="1">Nucleus</location>
        <location evidence="1">Nucleolus</location>
    </subcellularLocation>
</comment>
<dbReference type="Proteomes" id="UP001159042">
    <property type="component" value="Unassembled WGS sequence"/>
</dbReference>
<comment type="caution">
    <text evidence="5">The sequence shown here is derived from an EMBL/GenBank/DDBJ whole genome shotgun (WGS) entry which is preliminary data.</text>
</comment>
<evidence type="ECO:0000256" key="3">
    <source>
        <dbReference type="ARBA" id="ARBA00023242"/>
    </source>
</evidence>
<comment type="similarity">
    <text evidence="2">Belongs to the SLX9 family.</text>
</comment>
<reference evidence="5 6" key="1">
    <citation type="journal article" date="2023" name="Insect Mol. Biol.">
        <title>Genome sequencing provides insights into the evolution of gene families encoding plant cell wall-degrading enzymes in longhorned beetles.</title>
        <authorList>
            <person name="Shin N.R."/>
            <person name="Okamura Y."/>
            <person name="Kirsch R."/>
            <person name="Pauchet Y."/>
        </authorList>
    </citation>
    <scope>NUCLEOTIDE SEQUENCE [LARGE SCALE GENOMIC DNA]</scope>
    <source>
        <strain evidence="5">EAD_L_NR</strain>
    </source>
</reference>
<dbReference type="PANTHER" id="PTHR31109">
    <property type="entry name" value="PROTEIN FAM207A"/>
    <property type="match status" value="1"/>
</dbReference>
<dbReference type="GO" id="GO:0005730">
    <property type="term" value="C:nucleolus"/>
    <property type="evidence" value="ECO:0007669"/>
    <property type="project" value="UniProtKB-SubCell"/>
</dbReference>
<feature type="compositionally biased region" description="Basic and acidic residues" evidence="4">
    <location>
        <begin position="156"/>
        <end position="169"/>
    </location>
</feature>
<keyword evidence="3" id="KW-0539">Nucleus</keyword>
<name>A0AAV8W019_9CUCU</name>
<protein>
    <submittedName>
        <fullName evidence="5">Uncharacterized protein</fullName>
    </submittedName>
</protein>
<dbReference type="EMBL" id="JANEYG010000016">
    <property type="protein sequence ID" value="KAJ8919948.1"/>
    <property type="molecule type" value="Genomic_DNA"/>
</dbReference>
<dbReference type="GO" id="GO:0030686">
    <property type="term" value="C:90S preribosome"/>
    <property type="evidence" value="ECO:0007669"/>
    <property type="project" value="InterPro"/>
</dbReference>
<feature type="region of interest" description="Disordered" evidence="4">
    <location>
        <begin position="151"/>
        <end position="174"/>
    </location>
</feature>
<evidence type="ECO:0000313" key="5">
    <source>
        <dbReference type="EMBL" id="KAJ8919948.1"/>
    </source>
</evidence>
<gene>
    <name evidence="5" type="ORF">NQ315_006477</name>
</gene>
<dbReference type="AlphaFoldDB" id="A0AAV8W019"/>
<dbReference type="InterPro" id="IPR028160">
    <property type="entry name" value="Slx9-like"/>
</dbReference>
<dbReference type="GO" id="GO:0030688">
    <property type="term" value="C:preribosome, small subunit precursor"/>
    <property type="evidence" value="ECO:0007669"/>
    <property type="project" value="InterPro"/>
</dbReference>
<dbReference type="Pfam" id="PF15341">
    <property type="entry name" value="SLX9"/>
    <property type="match status" value="1"/>
</dbReference>
<accession>A0AAV8W019</accession>
<dbReference type="PANTHER" id="PTHR31109:SF2">
    <property type="entry name" value="RIBOSOME BIOGENESIS PROTEIN SLX9 HOMOLOG"/>
    <property type="match status" value="1"/>
</dbReference>